<organism evidence="2 3">
    <name type="scientific">Pelomonas parva</name>
    <dbReference type="NCBI Taxonomy" id="3299032"/>
    <lineage>
        <taxon>Bacteria</taxon>
        <taxon>Pseudomonadati</taxon>
        <taxon>Pseudomonadota</taxon>
        <taxon>Betaproteobacteria</taxon>
        <taxon>Burkholderiales</taxon>
        <taxon>Sphaerotilaceae</taxon>
        <taxon>Roseateles</taxon>
    </lineage>
</organism>
<feature type="signal peptide" evidence="1">
    <location>
        <begin position="1"/>
        <end position="26"/>
    </location>
</feature>
<dbReference type="Proteomes" id="UP001606210">
    <property type="component" value="Unassembled WGS sequence"/>
</dbReference>
<name>A0ABW7F4N2_9BURK</name>
<dbReference type="EMBL" id="JBIGHV010000005">
    <property type="protein sequence ID" value="MFG6431450.1"/>
    <property type="molecule type" value="Genomic_DNA"/>
</dbReference>
<evidence type="ECO:0000313" key="2">
    <source>
        <dbReference type="EMBL" id="MFG6431450.1"/>
    </source>
</evidence>
<dbReference type="RefSeq" id="WP_394480519.1">
    <property type="nucleotide sequence ID" value="NZ_JBIGHV010000005.1"/>
</dbReference>
<proteinExistence type="predicted"/>
<evidence type="ECO:0000256" key="1">
    <source>
        <dbReference type="SAM" id="SignalP"/>
    </source>
</evidence>
<protein>
    <recommendedName>
        <fullName evidence="4">UrcA family protein</fullName>
    </recommendedName>
</protein>
<gene>
    <name evidence="2" type="ORF">ACG00Y_16080</name>
</gene>
<comment type="caution">
    <text evidence="2">The sequence shown here is derived from an EMBL/GenBank/DDBJ whole genome shotgun (WGS) entry which is preliminary data.</text>
</comment>
<evidence type="ECO:0008006" key="4">
    <source>
        <dbReference type="Google" id="ProtNLM"/>
    </source>
</evidence>
<reference evidence="2 3" key="1">
    <citation type="submission" date="2024-08" db="EMBL/GenBank/DDBJ databases">
        <authorList>
            <person name="Lu H."/>
        </authorList>
    </citation>
    <scope>NUCLEOTIDE SEQUENCE [LARGE SCALE GENOMIC DNA]</scope>
    <source>
        <strain evidence="2 3">LYH14W</strain>
    </source>
</reference>
<feature type="chain" id="PRO_5046834573" description="UrcA family protein" evidence="1">
    <location>
        <begin position="27"/>
        <end position="118"/>
    </location>
</feature>
<sequence length="118" mass="12236">MTFTCRLIARLLFVTLLFVAAPFSLAGEHVAAPETAVAAVAETGQVDKRIALGEADGQPRQDAPAVESQVAEADAQECALLVAGSWSAPSVWTAAVDATRPCLPSPALAALDRPPRGR</sequence>
<evidence type="ECO:0000313" key="3">
    <source>
        <dbReference type="Proteomes" id="UP001606210"/>
    </source>
</evidence>
<keyword evidence="3" id="KW-1185">Reference proteome</keyword>
<keyword evidence="1" id="KW-0732">Signal</keyword>
<accession>A0ABW7F4N2</accession>